<dbReference type="AlphaFoldDB" id="A0A556CAM8"/>
<name>A0A556CAM8_BREAU</name>
<sequence length="92" mass="10702">MVPGTVNELSEHDRMILVLEKTTPTAVACESLCRRIDLSTEKYTIVLEGLVDTDAAYSYAPDVVERVRQLRAERFAFERRRGRWKQRSLFKL</sequence>
<accession>A0A556CAM8</accession>
<dbReference type="Proteomes" id="UP000316406">
    <property type="component" value="Unassembled WGS sequence"/>
</dbReference>
<organism evidence="1 2">
    <name type="scientific">Brevibacterium aurantiacum</name>
    <dbReference type="NCBI Taxonomy" id="273384"/>
    <lineage>
        <taxon>Bacteria</taxon>
        <taxon>Bacillati</taxon>
        <taxon>Actinomycetota</taxon>
        <taxon>Actinomycetes</taxon>
        <taxon>Micrococcales</taxon>
        <taxon>Brevibacteriaceae</taxon>
        <taxon>Brevibacterium</taxon>
    </lineage>
</organism>
<dbReference type="OrthoDB" id="4807142at2"/>
<keyword evidence="2" id="KW-1185">Reference proteome</keyword>
<gene>
    <name evidence="1" type="ORF">FO013_15155</name>
</gene>
<dbReference type="Pfam" id="PF11662">
    <property type="entry name" value="DUF3263"/>
    <property type="match status" value="1"/>
</dbReference>
<dbReference type="EMBL" id="VLTK01000009">
    <property type="protein sequence ID" value="TSI14088.1"/>
    <property type="molecule type" value="Genomic_DNA"/>
</dbReference>
<proteinExistence type="predicted"/>
<dbReference type="InterPro" id="IPR021678">
    <property type="entry name" value="DUF3263"/>
</dbReference>
<comment type="caution">
    <text evidence="1">The sequence shown here is derived from an EMBL/GenBank/DDBJ whole genome shotgun (WGS) entry which is preliminary data.</text>
</comment>
<reference evidence="1 2" key="1">
    <citation type="submission" date="2019-07" db="EMBL/GenBank/DDBJ databases">
        <title>Draft genome sequence of Brevibacterium aurantiacum XU54 isolated from Xinjiang China.</title>
        <authorList>
            <person name="Xu X."/>
        </authorList>
    </citation>
    <scope>NUCLEOTIDE SEQUENCE [LARGE SCALE GENOMIC DNA]</scope>
    <source>
        <strain evidence="1 2">XU54</strain>
    </source>
</reference>
<evidence type="ECO:0000313" key="1">
    <source>
        <dbReference type="EMBL" id="TSI14088.1"/>
    </source>
</evidence>
<protein>
    <submittedName>
        <fullName evidence="1">DUF3263 domain-containing protein</fullName>
    </submittedName>
</protein>
<evidence type="ECO:0000313" key="2">
    <source>
        <dbReference type="Proteomes" id="UP000316406"/>
    </source>
</evidence>
<dbReference type="RefSeq" id="WP_143923400.1">
    <property type="nucleotide sequence ID" value="NZ_VLTK01000009.1"/>
</dbReference>